<keyword evidence="5" id="KW-1185">Reference proteome</keyword>
<evidence type="ECO:0000256" key="2">
    <source>
        <dbReference type="SAM" id="Phobius"/>
    </source>
</evidence>
<evidence type="ECO:0000256" key="1">
    <source>
        <dbReference type="ARBA" id="ARBA00006464"/>
    </source>
</evidence>
<organism evidence="4 5">
    <name type="scientific">Caulifigura coniformis</name>
    <dbReference type="NCBI Taxonomy" id="2527983"/>
    <lineage>
        <taxon>Bacteria</taxon>
        <taxon>Pseudomonadati</taxon>
        <taxon>Planctomycetota</taxon>
        <taxon>Planctomycetia</taxon>
        <taxon>Planctomycetales</taxon>
        <taxon>Planctomycetaceae</taxon>
        <taxon>Caulifigura</taxon>
    </lineage>
</organism>
<protein>
    <submittedName>
        <fullName evidence="4">Putative sugar transferase EpsL</fullName>
        <ecNumber evidence="4">2.-.-.-</ecNumber>
    </submittedName>
</protein>
<accession>A0A517SK18</accession>
<keyword evidence="2" id="KW-0472">Membrane</keyword>
<dbReference type="PANTHER" id="PTHR30576">
    <property type="entry name" value="COLANIC BIOSYNTHESIS UDP-GLUCOSE LIPID CARRIER TRANSFERASE"/>
    <property type="match status" value="1"/>
</dbReference>
<gene>
    <name evidence="4" type="primary">epsL</name>
    <name evidence="4" type="ORF">Pan44_45270</name>
</gene>
<dbReference type="RefSeq" id="WP_145033946.1">
    <property type="nucleotide sequence ID" value="NZ_CP036271.1"/>
</dbReference>
<proteinExistence type="inferred from homology"/>
<reference evidence="4 5" key="1">
    <citation type="submission" date="2019-02" db="EMBL/GenBank/DDBJ databases">
        <title>Deep-cultivation of Planctomycetes and their phenomic and genomic characterization uncovers novel biology.</title>
        <authorList>
            <person name="Wiegand S."/>
            <person name="Jogler M."/>
            <person name="Boedeker C."/>
            <person name="Pinto D."/>
            <person name="Vollmers J."/>
            <person name="Rivas-Marin E."/>
            <person name="Kohn T."/>
            <person name="Peeters S.H."/>
            <person name="Heuer A."/>
            <person name="Rast P."/>
            <person name="Oberbeckmann S."/>
            <person name="Bunk B."/>
            <person name="Jeske O."/>
            <person name="Meyerdierks A."/>
            <person name="Storesund J.E."/>
            <person name="Kallscheuer N."/>
            <person name="Luecker S."/>
            <person name="Lage O.M."/>
            <person name="Pohl T."/>
            <person name="Merkel B.J."/>
            <person name="Hornburger P."/>
            <person name="Mueller R.-W."/>
            <person name="Bruemmer F."/>
            <person name="Labrenz M."/>
            <person name="Spormann A.M."/>
            <person name="Op den Camp H."/>
            <person name="Overmann J."/>
            <person name="Amann R."/>
            <person name="Jetten M.S.M."/>
            <person name="Mascher T."/>
            <person name="Medema M.H."/>
            <person name="Devos D.P."/>
            <person name="Kaster A.-K."/>
            <person name="Ovreas L."/>
            <person name="Rohde M."/>
            <person name="Galperin M.Y."/>
            <person name="Jogler C."/>
        </authorList>
    </citation>
    <scope>NUCLEOTIDE SEQUENCE [LARGE SCALE GENOMIC DNA]</scope>
    <source>
        <strain evidence="4 5">Pan44</strain>
    </source>
</reference>
<evidence type="ECO:0000313" key="5">
    <source>
        <dbReference type="Proteomes" id="UP000315700"/>
    </source>
</evidence>
<dbReference type="Pfam" id="PF02397">
    <property type="entry name" value="Bac_transf"/>
    <property type="match status" value="1"/>
</dbReference>
<keyword evidence="4" id="KW-0808">Transferase</keyword>
<dbReference type="EC" id="2.-.-.-" evidence="4"/>
<feature type="domain" description="Bacterial sugar transferase" evidence="3">
    <location>
        <begin position="7"/>
        <end position="181"/>
    </location>
</feature>
<evidence type="ECO:0000259" key="3">
    <source>
        <dbReference type="Pfam" id="PF02397"/>
    </source>
</evidence>
<dbReference type="EMBL" id="CP036271">
    <property type="protein sequence ID" value="QDT56473.1"/>
    <property type="molecule type" value="Genomic_DNA"/>
</dbReference>
<evidence type="ECO:0000313" key="4">
    <source>
        <dbReference type="EMBL" id="QDT56473.1"/>
    </source>
</evidence>
<dbReference type="PANTHER" id="PTHR30576:SF8">
    <property type="entry name" value="UNDECAPRENYL-PHOSPHATE GALACTOSE PHOSPHOTRANSFERASE"/>
    <property type="match status" value="1"/>
</dbReference>
<dbReference type="InParanoid" id="A0A517SK18"/>
<feature type="transmembrane region" description="Helical" evidence="2">
    <location>
        <begin position="12"/>
        <end position="33"/>
    </location>
</feature>
<dbReference type="KEGG" id="ccos:Pan44_45270"/>
<keyword evidence="2" id="KW-1133">Transmembrane helix</keyword>
<dbReference type="OrthoDB" id="9766874at2"/>
<dbReference type="GO" id="GO:0016780">
    <property type="term" value="F:phosphotransferase activity, for other substituted phosphate groups"/>
    <property type="evidence" value="ECO:0007669"/>
    <property type="project" value="TreeGrafter"/>
</dbReference>
<comment type="similarity">
    <text evidence="1">Belongs to the bacterial sugar transferase family.</text>
</comment>
<name>A0A517SK18_9PLAN</name>
<keyword evidence="2" id="KW-0812">Transmembrane</keyword>
<dbReference type="AlphaFoldDB" id="A0A517SK18"/>
<dbReference type="InterPro" id="IPR003362">
    <property type="entry name" value="Bact_transf"/>
</dbReference>
<dbReference type="Proteomes" id="UP000315700">
    <property type="component" value="Chromosome"/>
</dbReference>
<sequence>MYVRFGKRLLDLALAGTALIVFSPAIALVALLVRTRLGSPVLFTQVRPGKDGLPFRMIKFRTMTDARDASGQLLPDDVRLTRFGRLLRSTSLDELPELWNVVRGEMSLVGPRPLLMQYLPLYSEDQRRRHNVLPGLTGWAQVNGRNRTTWEERFAQDTWYVDHASLAVDLRILVLTVLKVVRRDGVAAEGHATMPAFLGNSAEQRRAA</sequence>